<name>A0A5E7IW04_PSEFL</name>
<protein>
    <submittedName>
        <fullName evidence="1">Uncharacterized protein</fullName>
    </submittedName>
</protein>
<dbReference type="AlphaFoldDB" id="A0A5E7IW04"/>
<dbReference type="EMBL" id="CABVIC010000001">
    <property type="protein sequence ID" value="VVO75353.1"/>
    <property type="molecule type" value="Genomic_DNA"/>
</dbReference>
<evidence type="ECO:0000313" key="2">
    <source>
        <dbReference type="Proteomes" id="UP000326067"/>
    </source>
</evidence>
<organism evidence="1 2">
    <name type="scientific">Pseudomonas fluorescens</name>
    <dbReference type="NCBI Taxonomy" id="294"/>
    <lineage>
        <taxon>Bacteria</taxon>
        <taxon>Pseudomonadati</taxon>
        <taxon>Pseudomonadota</taxon>
        <taxon>Gammaproteobacteria</taxon>
        <taxon>Pseudomonadales</taxon>
        <taxon>Pseudomonadaceae</taxon>
        <taxon>Pseudomonas</taxon>
    </lineage>
</organism>
<dbReference type="RefSeq" id="WP_150635656.1">
    <property type="nucleotide sequence ID" value="NZ_CABVIC010000001.1"/>
</dbReference>
<dbReference type="Proteomes" id="UP000326067">
    <property type="component" value="Unassembled WGS sequence"/>
</dbReference>
<evidence type="ECO:0000313" key="1">
    <source>
        <dbReference type="EMBL" id="VVO75353.1"/>
    </source>
</evidence>
<proteinExistence type="predicted"/>
<sequence>MRIEKADRFDDVDYGAGYEYRGFNYLILDGVDEFLVRIYDDQPGGATVVRPAMTTSTRLRRLAEFLQTELEATAIYLYKGEIGSYVQVDLESLQFC</sequence>
<reference evidence="1 2" key="1">
    <citation type="submission" date="2019-09" db="EMBL/GenBank/DDBJ databases">
        <authorList>
            <person name="Chandra G."/>
            <person name="Truman W A."/>
        </authorList>
    </citation>
    <scope>NUCLEOTIDE SEQUENCE [LARGE SCALE GENOMIC DNA]</scope>
    <source>
        <strain evidence="1">PS847</strain>
    </source>
</reference>
<accession>A0A5E7IW04</accession>
<gene>
    <name evidence="1" type="ORF">PS847_01528</name>
</gene>